<dbReference type="RefSeq" id="WP_206291818.1">
    <property type="nucleotide sequence ID" value="NZ_CP063458.1"/>
</dbReference>
<name>A0A7M2WVE4_9BACT</name>
<dbReference type="AlphaFoldDB" id="A0A7M2WVE4"/>
<dbReference type="InterPro" id="IPR016135">
    <property type="entry name" value="UBQ-conjugating_enzyme/RWD"/>
</dbReference>
<keyword evidence="3" id="KW-1185">Reference proteome</keyword>
<reference evidence="2 3" key="1">
    <citation type="submission" date="2020-10" db="EMBL/GenBank/DDBJ databases">
        <title>Wide distribution of Phycisphaera-like planctomycetes from WD2101 soil group in peatlands and genome analysis of the first cultivated representative.</title>
        <authorList>
            <person name="Dedysh S.N."/>
            <person name="Beletsky A.V."/>
            <person name="Ivanova A."/>
            <person name="Kulichevskaya I.S."/>
            <person name="Suzina N.E."/>
            <person name="Philippov D.A."/>
            <person name="Rakitin A.L."/>
            <person name="Mardanov A.V."/>
            <person name="Ravin N.V."/>
        </authorList>
    </citation>
    <scope>NUCLEOTIDE SEQUENCE [LARGE SCALE GENOMIC DNA]</scope>
    <source>
        <strain evidence="2 3">M1803</strain>
    </source>
</reference>
<dbReference type="InterPro" id="IPR000608">
    <property type="entry name" value="UBC"/>
</dbReference>
<dbReference type="Gene3D" id="3.10.110.10">
    <property type="entry name" value="Ubiquitin Conjugating Enzyme"/>
    <property type="match status" value="1"/>
</dbReference>
<gene>
    <name evidence="2" type="ORF">IPV69_21690</name>
</gene>
<proteinExistence type="predicted"/>
<dbReference type="CDD" id="cd00195">
    <property type="entry name" value="UBCc_UEV"/>
    <property type="match status" value="1"/>
</dbReference>
<protein>
    <recommendedName>
        <fullName evidence="1">UBC core domain-containing protein</fullName>
    </recommendedName>
</protein>
<organism evidence="2 3">
    <name type="scientific">Humisphaera borealis</name>
    <dbReference type="NCBI Taxonomy" id="2807512"/>
    <lineage>
        <taxon>Bacteria</taxon>
        <taxon>Pseudomonadati</taxon>
        <taxon>Planctomycetota</taxon>
        <taxon>Phycisphaerae</taxon>
        <taxon>Tepidisphaerales</taxon>
        <taxon>Tepidisphaeraceae</taxon>
        <taxon>Humisphaera</taxon>
    </lineage>
</organism>
<dbReference type="Pfam" id="PF00179">
    <property type="entry name" value="UQ_con"/>
    <property type="match status" value="1"/>
</dbReference>
<accession>A0A7M2WVE4</accession>
<evidence type="ECO:0000313" key="2">
    <source>
        <dbReference type="EMBL" id="QOV88811.1"/>
    </source>
</evidence>
<sequence length="235" mass="25665">MIHFNCPQCSRAFTVRDQDAGRRAKCRTCGSDVVVPQTDFEPAPKEGDALAPAAVAPVVAGGSATTAKPTEAAVASEPRRIPMRIRRLTADAEQMASAFANSPHIRVISTEGSPPELYRLAYKVNSLDRGKKPNQPVPRQLHEVEIQLTSEYPRISPKCRMLTPIFHPNIDPTTICVGDHWAAGERLVDLAVRIGEMLAFQAYNIKSPLDAEAAMWADLNADKLPTDTSDLRPAE</sequence>
<evidence type="ECO:0000259" key="1">
    <source>
        <dbReference type="PROSITE" id="PS50127"/>
    </source>
</evidence>
<dbReference type="Gene3D" id="2.20.28.160">
    <property type="match status" value="1"/>
</dbReference>
<dbReference type="EMBL" id="CP063458">
    <property type="protein sequence ID" value="QOV88811.1"/>
    <property type="molecule type" value="Genomic_DNA"/>
</dbReference>
<evidence type="ECO:0000313" key="3">
    <source>
        <dbReference type="Proteomes" id="UP000593765"/>
    </source>
</evidence>
<dbReference type="KEGG" id="hbs:IPV69_21690"/>
<dbReference type="Proteomes" id="UP000593765">
    <property type="component" value="Chromosome"/>
</dbReference>
<dbReference type="PROSITE" id="PS50127">
    <property type="entry name" value="UBC_2"/>
    <property type="match status" value="1"/>
</dbReference>
<dbReference type="SUPFAM" id="SSF54495">
    <property type="entry name" value="UBC-like"/>
    <property type="match status" value="1"/>
</dbReference>
<feature type="domain" description="UBC core" evidence="1">
    <location>
        <begin position="83"/>
        <end position="235"/>
    </location>
</feature>